<protein>
    <recommendedName>
        <fullName evidence="1">(S)-ureidoglycine aminohydrolase cupin domain-containing protein</fullName>
    </recommendedName>
</protein>
<comment type="caution">
    <text evidence="2">The sequence shown here is derived from an EMBL/GenBank/DDBJ whole genome shotgun (WGS) entry which is preliminary data.</text>
</comment>
<dbReference type="CDD" id="cd02227">
    <property type="entry name" value="cupin_TM1112-like"/>
    <property type="match status" value="1"/>
</dbReference>
<gene>
    <name evidence="2" type="ORF">G113_18429</name>
</gene>
<dbReference type="PANTHER" id="PTHR40943:SF2">
    <property type="entry name" value="(S)-UREIDOGLYCINE AMINOHYDROLASE CUPIN DOMAIN-CONTAINING PROTEIN"/>
    <property type="match status" value="1"/>
</dbReference>
<reference evidence="2 3" key="1">
    <citation type="journal article" date="2013" name="Genome Announc.">
        <title>Draft Genome Sequence of Aeromonas molluscorum Strain 848TT, Isolated from Bivalve Molluscs.</title>
        <authorList>
            <person name="Spataro N."/>
            <person name="Farfan M."/>
            <person name="Albarral V."/>
            <person name="Sanglas A."/>
            <person name="Loren J.G."/>
            <person name="Fuste M.C."/>
            <person name="Bosch E."/>
        </authorList>
    </citation>
    <scope>NUCLEOTIDE SEQUENCE [LARGE SCALE GENOMIC DNA]</scope>
    <source>
        <strain evidence="2 3">848</strain>
    </source>
</reference>
<feature type="domain" description="(S)-ureidoglycine aminohydrolase cupin" evidence="1">
    <location>
        <begin position="43"/>
        <end position="114"/>
    </location>
</feature>
<dbReference type="RefSeq" id="WP_005908107.1">
    <property type="nucleotide sequence ID" value="NZ_AQGQ01000188.1"/>
</dbReference>
<dbReference type="PANTHER" id="PTHR40943">
    <property type="entry name" value="CYTOPLASMIC PROTEIN-RELATED"/>
    <property type="match status" value="1"/>
</dbReference>
<dbReference type="InterPro" id="IPR014710">
    <property type="entry name" value="RmlC-like_jellyroll"/>
</dbReference>
<evidence type="ECO:0000313" key="3">
    <source>
        <dbReference type="Proteomes" id="UP000013526"/>
    </source>
</evidence>
<sequence>MLSLKDWTLLKRQTVTPSPLTPPAERVKAGNPAQTVWNHYSDPSQQFHVGFWSCEPGRWAVHYTEHEYCQLIEGEVCIHDALGAQLRLSPGDQFVIPAGFIGEWETLTPCRKLYVIFEPGAGSNDGSPSQ</sequence>
<dbReference type="InterPro" id="IPR008579">
    <property type="entry name" value="UGlyAH_Cupin_dom"/>
</dbReference>
<dbReference type="Pfam" id="PF05899">
    <property type="entry name" value="Cupin_3"/>
    <property type="match status" value="1"/>
</dbReference>
<dbReference type="EMBL" id="AQGQ01000188">
    <property type="protein sequence ID" value="EOD53655.1"/>
    <property type="molecule type" value="Genomic_DNA"/>
</dbReference>
<name>R1GPL7_9GAMM</name>
<proteinExistence type="predicted"/>
<dbReference type="AlphaFoldDB" id="R1GPL7"/>
<organism evidence="2 3">
    <name type="scientific">Aeromonas molluscorum 848</name>
    <dbReference type="NCBI Taxonomy" id="1268236"/>
    <lineage>
        <taxon>Bacteria</taxon>
        <taxon>Pseudomonadati</taxon>
        <taxon>Pseudomonadota</taxon>
        <taxon>Gammaproteobacteria</taxon>
        <taxon>Aeromonadales</taxon>
        <taxon>Aeromonadaceae</taxon>
        <taxon>Aeromonas</taxon>
    </lineage>
</organism>
<dbReference type="InterPro" id="IPR011051">
    <property type="entry name" value="RmlC_Cupin_sf"/>
</dbReference>
<accession>R1GPL7</accession>
<dbReference type="SUPFAM" id="SSF51182">
    <property type="entry name" value="RmlC-like cupins"/>
    <property type="match status" value="1"/>
</dbReference>
<dbReference type="Gene3D" id="2.60.120.10">
    <property type="entry name" value="Jelly Rolls"/>
    <property type="match status" value="1"/>
</dbReference>
<evidence type="ECO:0000313" key="2">
    <source>
        <dbReference type="EMBL" id="EOD53655.1"/>
    </source>
</evidence>
<dbReference type="PATRIC" id="fig|1268236.3.peg.3582"/>
<keyword evidence="3" id="KW-1185">Reference proteome</keyword>
<evidence type="ECO:0000259" key="1">
    <source>
        <dbReference type="Pfam" id="PF05899"/>
    </source>
</evidence>
<dbReference type="OrthoDB" id="9799053at2"/>
<dbReference type="Proteomes" id="UP000013526">
    <property type="component" value="Unassembled WGS sequence"/>
</dbReference>